<dbReference type="Gene3D" id="3.40.50.11180">
    <property type="match status" value="1"/>
</dbReference>
<keyword evidence="7 9" id="KW-0238">DNA-binding</keyword>
<dbReference type="CDD" id="cd17991">
    <property type="entry name" value="DEXHc_TRCF"/>
    <property type="match status" value="1"/>
</dbReference>
<evidence type="ECO:0000256" key="8">
    <source>
        <dbReference type="ARBA" id="ARBA00023204"/>
    </source>
</evidence>
<keyword evidence="1 9" id="KW-0963">Cytoplasm</keyword>
<gene>
    <name evidence="9 13" type="primary">mfd</name>
    <name evidence="13" type="ORF">LEP1GSC060_0008</name>
</gene>
<sequence>MKDLLQIIGKELFSQFEPDSRPKKNPASMANSTLKTKGTSKKERKTSLDDKGSSSAKLGSLKTTENFPSAKSGSSETDENSSVNLSVTGNVYSVISGSHSILASSLFQKLNQTIVVVSENNTAAEFLYRESLSFLPASDLIYFPGQEVLPYEYLRYPAEMKRERIKAIAKILSGEPALIFTSVAGFLKTLPPIRTMQGRAITLEKGKEIDLESLLVQLIDLGYKRADVCETFGEFSLKGGILDIYSSYSAEPVRIDLFGEEIESIRTFDSDSQRSMADLNKAVILPADEYVLSDEQKKEYQNILKSADSSLHLPEIPEIGYGIYYEELVPLVRENHGILSYFPEPPVLLFPSPNDVKERILHLEREYVSLFQKRSGEILCAPPEKLLSFGEEHRVLFESIGLSFVGLPPRNENDLVSFLKEAPAFKGKIREVREKIAELRTEGGWKIVLTSSFEAQTKRLQGLFEKEGIVLLNEDSTEPMPFHLGKHKKDAFLVLSELRNGFIFENQKILILSENDIFGREYKRKTRFKKQNSKALQSFIDLKEGDHVVHIHHGVGKFLKIERTSAGGKERDFLKLEYAGGDSLFVPLDQISLVQRYIGGTESPRLDSLGKSTWKKTKDRVQKAVEALAEDLVQMYSNRLKLQGYAFPPDTIYQEEFEAEFEYEETPDQIDAIEAVKKDLESPRPMDRLVCGDVGYGKTEIAIRAAFKVAMAGRQIMMLAPTTILALQHYNTFKNRFENYPVRVELVSRFKTPTEIRDILADFTAGKVDMVIGTHAILSPKLKPKNLGLLIIDEEQRFGVNHKEAIKKFKNLVDVLTLTATPIPRTLHMALTGIRELSIIATPPKNRQSVETYVLEEDEDLIADAIRNEIQRDGQVFYLYNRVETIEQETKHLSEIVPEVSIGILHGRMTEDEIEETLLDFYNRKYDILVTTTIIESGIDMPNVNTLFVKRADLFGLSQLYQIRGRVGRSDRKAFAYMLLPKDRVVTEQAEKRLNTIYEYQELGSGFKVAMRDLEIRGAGNLLGKEQSGDIMEVGFDLYVRMLEEAIARIKGEEVAVEVRTSVTLNTNFFIPETYIADTRQKIEFYKKFEGARDLEEIEEVCREMVDRFGEPPEDTRTFILLEKIRTLASNLGFESVAEMKDEIKMKSGLYFKGDPTKIIQLISVKTGLTLNPKEPNVLIFQTGKKSEKEKLDTLIFLLSSMLPSKKV</sequence>
<evidence type="ECO:0000256" key="1">
    <source>
        <dbReference type="ARBA" id="ARBA00022490"/>
    </source>
</evidence>
<protein>
    <recommendedName>
        <fullName evidence="9">Transcription-repair-coupling factor</fullName>
        <shortName evidence="9">TRCF</shortName>
        <ecNumber evidence="9">3.6.4.-</ecNumber>
    </recommendedName>
</protein>
<organism evidence="13 14">
    <name type="scientific">Leptospira weilii serovar Ranarum str. ICFT</name>
    <dbReference type="NCBI Taxonomy" id="1218598"/>
    <lineage>
        <taxon>Bacteria</taxon>
        <taxon>Pseudomonadati</taxon>
        <taxon>Spirochaetota</taxon>
        <taxon>Spirochaetia</taxon>
        <taxon>Leptospirales</taxon>
        <taxon>Leptospiraceae</taxon>
        <taxon>Leptospira</taxon>
    </lineage>
</organism>
<dbReference type="InterPro" id="IPR047112">
    <property type="entry name" value="RecG/Mfd"/>
</dbReference>
<dbReference type="InterPro" id="IPR004576">
    <property type="entry name" value="Mfd"/>
</dbReference>
<dbReference type="Gene3D" id="3.40.50.300">
    <property type="entry name" value="P-loop containing nucleotide triphosphate hydrolases"/>
    <property type="match status" value="2"/>
</dbReference>
<dbReference type="InterPro" id="IPR005118">
    <property type="entry name" value="TRCF_C"/>
</dbReference>
<dbReference type="GO" id="GO:0006355">
    <property type="term" value="P:regulation of DNA-templated transcription"/>
    <property type="evidence" value="ECO:0007669"/>
    <property type="project" value="UniProtKB-UniRule"/>
</dbReference>
<dbReference type="GO" id="GO:0005737">
    <property type="term" value="C:cytoplasm"/>
    <property type="evidence" value="ECO:0007669"/>
    <property type="project" value="UniProtKB-SubCell"/>
</dbReference>
<comment type="similarity">
    <text evidence="9">In the C-terminal section; belongs to the helicase family. RecG subfamily.</text>
</comment>
<dbReference type="GO" id="GO:0016787">
    <property type="term" value="F:hydrolase activity"/>
    <property type="evidence" value="ECO:0007669"/>
    <property type="project" value="UniProtKB-KW"/>
</dbReference>
<feature type="compositionally biased region" description="Polar residues" evidence="10">
    <location>
        <begin position="63"/>
        <end position="82"/>
    </location>
</feature>
<feature type="domain" description="Helicase ATP-binding" evidence="11">
    <location>
        <begin position="679"/>
        <end position="840"/>
    </location>
</feature>
<dbReference type="SUPFAM" id="SSF141259">
    <property type="entry name" value="CarD-like"/>
    <property type="match status" value="1"/>
</dbReference>
<dbReference type="EC" id="3.6.4.-" evidence="9"/>
<keyword evidence="5" id="KW-0347">Helicase</keyword>
<proteinExistence type="inferred from homology"/>
<dbReference type="InterPro" id="IPR036101">
    <property type="entry name" value="CarD-like/TRCF_RID_sf"/>
</dbReference>
<dbReference type="GO" id="GO:0003684">
    <property type="term" value="F:damaged DNA binding"/>
    <property type="evidence" value="ECO:0007669"/>
    <property type="project" value="InterPro"/>
</dbReference>
<dbReference type="Pfam" id="PF03461">
    <property type="entry name" value="TRCF"/>
    <property type="match status" value="1"/>
</dbReference>
<dbReference type="InterPro" id="IPR037235">
    <property type="entry name" value="TRCF-like_C_D7"/>
</dbReference>
<dbReference type="Gene3D" id="3.30.2060.10">
    <property type="entry name" value="Penicillin-binding protein 1b domain"/>
    <property type="match status" value="1"/>
</dbReference>
<dbReference type="PROSITE" id="PS51194">
    <property type="entry name" value="HELICASE_CTER"/>
    <property type="match status" value="1"/>
</dbReference>
<feature type="compositionally biased region" description="Low complexity" evidence="10">
    <location>
        <begin position="53"/>
        <end position="62"/>
    </location>
</feature>
<dbReference type="InterPro" id="IPR027417">
    <property type="entry name" value="P-loop_NTPase"/>
</dbReference>
<dbReference type="AlphaFoldDB" id="N1WH95"/>
<evidence type="ECO:0000256" key="5">
    <source>
        <dbReference type="ARBA" id="ARBA00022806"/>
    </source>
</evidence>
<dbReference type="Gene3D" id="2.40.10.170">
    <property type="match status" value="1"/>
</dbReference>
<dbReference type="NCBIfam" id="TIGR00580">
    <property type="entry name" value="mfd"/>
    <property type="match status" value="1"/>
</dbReference>
<dbReference type="RefSeq" id="WP_002993925.1">
    <property type="nucleotide sequence ID" value="NZ_AOHC02000008.1"/>
</dbReference>
<evidence type="ECO:0000256" key="7">
    <source>
        <dbReference type="ARBA" id="ARBA00023125"/>
    </source>
</evidence>
<keyword evidence="4 9" id="KW-0378">Hydrolase</keyword>
<dbReference type="InterPro" id="IPR014001">
    <property type="entry name" value="Helicase_ATP-bd"/>
</dbReference>
<dbReference type="EMBL" id="AOHC02000008">
    <property type="protein sequence ID" value="EMY79641.1"/>
    <property type="molecule type" value="Genomic_DNA"/>
</dbReference>
<dbReference type="SUPFAM" id="SSF52540">
    <property type="entry name" value="P-loop containing nucleoside triphosphate hydrolases"/>
    <property type="match status" value="4"/>
</dbReference>
<dbReference type="PROSITE" id="PS51192">
    <property type="entry name" value="HELICASE_ATP_BIND_1"/>
    <property type="match status" value="1"/>
</dbReference>
<dbReference type="Proteomes" id="UP000012313">
    <property type="component" value="Unassembled WGS sequence"/>
</dbReference>
<dbReference type="PANTHER" id="PTHR47964">
    <property type="entry name" value="ATP-DEPENDENT DNA HELICASE HOMOLOG RECG, CHLOROPLASTIC"/>
    <property type="match status" value="1"/>
</dbReference>
<dbReference type="Pfam" id="PF00271">
    <property type="entry name" value="Helicase_C"/>
    <property type="match status" value="1"/>
</dbReference>
<dbReference type="SMART" id="SM00490">
    <property type="entry name" value="HELICc"/>
    <property type="match status" value="1"/>
</dbReference>
<evidence type="ECO:0000256" key="2">
    <source>
        <dbReference type="ARBA" id="ARBA00022741"/>
    </source>
</evidence>
<dbReference type="InterPro" id="IPR001650">
    <property type="entry name" value="Helicase_C-like"/>
</dbReference>
<evidence type="ECO:0000256" key="9">
    <source>
        <dbReference type="HAMAP-Rule" id="MF_00969"/>
    </source>
</evidence>
<dbReference type="OrthoDB" id="9804325at2"/>
<evidence type="ECO:0000256" key="3">
    <source>
        <dbReference type="ARBA" id="ARBA00022763"/>
    </source>
</evidence>
<feature type="compositionally biased region" description="Polar residues" evidence="10">
    <location>
        <begin position="28"/>
        <end position="37"/>
    </location>
</feature>
<dbReference type="Gene3D" id="3.90.1150.50">
    <property type="entry name" value="Transcription-repair-coupling factor, D7 domain"/>
    <property type="match status" value="1"/>
</dbReference>
<dbReference type="GO" id="GO:0003678">
    <property type="term" value="F:DNA helicase activity"/>
    <property type="evidence" value="ECO:0007669"/>
    <property type="project" value="TreeGrafter"/>
</dbReference>
<comment type="subcellular location">
    <subcellularLocation>
        <location evidence="9">Cytoplasm</location>
    </subcellularLocation>
</comment>
<dbReference type="Pfam" id="PF00270">
    <property type="entry name" value="DEAD"/>
    <property type="match status" value="1"/>
</dbReference>
<evidence type="ECO:0000256" key="4">
    <source>
        <dbReference type="ARBA" id="ARBA00022801"/>
    </source>
</evidence>
<evidence type="ECO:0000256" key="10">
    <source>
        <dbReference type="SAM" id="MobiDB-lite"/>
    </source>
</evidence>
<dbReference type="SUPFAM" id="SSF143517">
    <property type="entry name" value="TRCF domain-like"/>
    <property type="match status" value="1"/>
</dbReference>
<dbReference type="GO" id="GO:0005524">
    <property type="term" value="F:ATP binding"/>
    <property type="evidence" value="ECO:0007669"/>
    <property type="project" value="UniProtKB-UniRule"/>
</dbReference>
<dbReference type="STRING" id="1218598.LEP1GSC060_0008"/>
<evidence type="ECO:0000259" key="12">
    <source>
        <dbReference type="PROSITE" id="PS51194"/>
    </source>
</evidence>
<keyword evidence="6 9" id="KW-0067">ATP-binding</keyword>
<comment type="function">
    <text evidence="9">Couples transcription and DNA repair by recognizing RNA polymerase (RNAP) stalled at DNA lesions. Mediates ATP-dependent release of RNAP and its truncated transcript from the DNA, and recruitment of nucleotide excision repair machinery to the damaged site.</text>
</comment>
<evidence type="ECO:0000256" key="6">
    <source>
        <dbReference type="ARBA" id="ARBA00022840"/>
    </source>
</evidence>
<dbReference type="Pfam" id="PF02559">
    <property type="entry name" value="CarD_TRCF_RID"/>
    <property type="match status" value="1"/>
</dbReference>
<dbReference type="GO" id="GO:0000716">
    <property type="term" value="P:transcription-coupled nucleotide-excision repair, DNA damage recognition"/>
    <property type="evidence" value="ECO:0007669"/>
    <property type="project" value="UniProtKB-UniRule"/>
</dbReference>
<evidence type="ECO:0000313" key="14">
    <source>
        <dbReference type="Proteomes" id="UP000012313"/>
    </source>
</evidence>
<dbReference type="PANTHER" id="PTHR47964:SF1">
    <property type="entry name" value="ATP-DEPENDENT DNA HELICASE HOMOLOG RECG, CHLOROPLASTIC"/>
    <property type="match status" value="1"/>
</dbReference>
<comment type="similarity">
    <text evidence="9">In the N-terminal section; belongs to the UvrB family.</text>
</comment>
<comment type="caution">
    <text evidence="13">The sequence shown here is derived from an EMBL/GenBank/DDBJ whole genome shotgun (WGS) entry which is preliminary data.</text>
</comment>
<dbReference type="InterPro" id="IPR041471">
    <property type="entry name" value="UvrB_inter"/>
</dbReference>
<dbReference type="HAMAP" id="MF_00969">
    <property type="entry name" value="TRCF"/>
    <property type="match status" value="1"/>
</dbReference>
<dbReference type="Pfam" id="PF17757">
    <property type="entry name" value="UvrB_inter"/>
    <property type="match status" value="1"/>
</dbReference>
<dbReference type="InterPro" id="IPR011545">
    <property type="entry name" value="DEAD/DEAH_box_helicase_dom"/>
</dbReference>
<keyword evidence="14" id="KW-1185">Reference proteome</keyword>
<evidence type="ECO:0000313" key="13">
    <source>
        <dbReference type="EMBL" id="EMY79641.1"/>
    </source>
</evidence>
<keyword evidence="8 9" id="KW-0234">DNA repair</keyword>
<accession>N1WH95</accession>
<keyword evidence="2 9" id="KW-0547">Nucleotide-binding</keyword>
<dbReference type="SMART" id="SM01058">
    <property type="entry name" value="CarD_TRCF"/>
    <property type="match status" value="1"/>
</dbReference>
<feature type="region of interest" description="Disordered" evidence="10">
    <location>
        <begin position="15"/>
        <end position="82"/>
    </location>
</feature>
<feature type="domain" description="Helicase C-terminal" evidence="12">
    <location>
        <begin position="849"/>
        <end position="1015"/>
    </location>
</feature>
<evidence type="ECO:0000259" key="11">
    <source>
        <dbReference type="PROSITE" id="PS51192"/>
    </source>
</evidence>
<dbReference type="SMART" id="SM00487">
    <property type="entry name" value="DEXDc"/>
    <property type="match status" value="1"/>
</dbReference>
<keyword evidence="3 9" id="KW-0227">DNA damage</keyword>
<dbReference type="InterPro" id="IPR003711">
    <property type="entry name" value="CarD-like/TRCF_RID"/>
</dbReference>
<name>N1WH95_9LEPT</name>
<dbReference type="SMART" id="SM00982">
    <property type="entry name" value="TRCF"/>
    <property type="match status" value="1"/>
</dbReference>
<reference evidence="13" key="1">
    <citation type="submission" date="2013-03" db="EMBL/GenBank/DDBJ databases">
        <authorList>
            <person name="Harkins D.M."/>
            <person name="Durkin A.S."/>
            <person name="Brinkac L.M."/>
            <person name="Haft D.H."/>
            <person name="Selengut J.D."/>
            <person name="Sanka R."/>
            <person name="DePew J."/>
            <person name="Purushe J."/>
            <person name="Hartskeerl R.A."/>
            <person name="Ahmed A."/>
            <person name="van der Linden H."/>
            <person name="Goris M.G.A."/>
            <person name="Vinetz J.M."/>
            <person name="Sutton G.G."/>
            <person name="Nierman W.C."/>
            <person name="Fouts D.E."/>
        </authorList>
    </citation>
    <scope>NUCLEOTIDE SEQUENCE [LARGE SCALE GENOMIC DNA]</scope>
    <source>
        <strain evidence="13">ICFT</strain>
    </source>
</reference>